<reference evidence="2 3" key="1">
    <citation type="submission" date="2019-11" db="EMBL/GenBank/DDBJ databases">
        <title>Whole genome sequence of Oryza granulata.</title>
        <authorList>
            <person name="Li W."/>
        </authorList>
    </citation>
    <scope>NUCLEOTIDE SEQUENCE [LARGE SCALE GENOMIC DNA]</scope>
    <source>
        <strain evidence="3">cv. Menghai</strain>
        <tissue evidence="2">Leaf</tissue>
    </source>
</reference>
<feature type="compositionally biased region" description="Polar residues" evidence="1">
    <location>
        <begin position="84"/>
        <end position="100"/>
    </location>
</feature>
<evidence type="ECO:0000313" key="3">
    <source>
        <dbReference type="Proteomes" id="UP000479710"/>
    </source>
</evidence>
<protein>
    <recommendedName>
        <fullName evidence="4">DUF834 domain-containing protein</fullName>
    </recommendedName>
</protein>
<feature type="region of interest" description="Disordered" evidence="1">
    <location>
        <begin position="1"/>
        <end position="100"/>
    </location>
</feature>
<dbReference type="EMBL" id="SPHZ02000011">
    <property type="protein sequence ID" value="KAF0893439.1"/>
    <property type="molecule type" value="Genomic_DNA"/>
</dbReference>
<organism evidence="2 3">
    <name type="scientific">Oryza meyeriana var. granulata</name>
    <dbReference type="NCBI Taxonomy" id="110450"/>
    <lineage>
        <taxon>Eukaryota</taxon>
        <taxon>Viridiplantae</taxon>
        <taxon>Streptophyta</taxon>
        <taxon>Embryophyta</taxon>
        <taxon>Tracheophyta</taxon>
        <taxon>Spermatophyta</taxon>
        <taxon>Magnoliopsida</taxon>
        <taxon>Liliopsida</taxon>
        <taxon>Poales</taxon>
        <taxon>Poaceae</taxon>
        <taxon>BOP clade</taxon>
        <taxon>Oryzoideae</taxon>
        <taxon>Oryzeae</taxon>
        <taxon>Oryzinae</taxon>
        <taxon>Oryza</taxon>
        <taxon>Oryza meyeriana</taxon>
    </lineage>
</organism>
<sequence>MTMVTVDGGARETARPGAGNNGRWCRGGDDDGGTDDVTAQQIDDDRDAQSDKEDGDSAVRMKGGIWQAGRLSARPTRLGDVNGTADTAVSTTDRGSGSRG</sequence>
<dbReference type="AlphaFoldDB" id="A0A6G1BZK3"/>
<keyword evidence="3" id="KW-1185">Reference proteome</keyword>
<evidence type="ECO:0000256" key="1">
    <source>
        <dbReference type="SAM" id="MobiDB-lite"/>
    </source>
</evidence>
<proteinExistence type="predicted"/>
<evidence type="ECO:0000313" key="2">
    <source>
        <dbReference type="EMBL" id="KAF0893439.1"/>
    </source>
</evidence>
<feature type="compositionally biased region" description="Basic and acidic residues" evidence="1">
    <location>
        <begin position="47"/>
        <end position="59"/>
    </location>
</feature>
<name>A0A6G1BZK3_9ORYZ</name>
<comment type="caution">
    <text evidence="2">The sequence shown here is derived from an EMBL/GenBank/DDBJ whole genome shotgun (WGS) entry which is preliminary data.</text>
</comment>
<gene>
    <name evidence="2" type="ORF">E2562_025236</name>
</gene>
<evidence type="ECO:0008006" key="4">
    <source>
        <dbReference type="Google" id="ProtNLM"/>
    </source>
</evidence>
<dbReference type="Proteomes" id="UP000479710">
    <property type="component" value="Unassembled WGS sequence"/>
</dbReference>
<accession>A0A6G1BZK3</accession>